<dbReference type="RefSeq" id="WP_140797670.1">
    <property type="nucleotide sequence ID" value="NZ_CP017173.1"/>
</dbReference>
<gene>
    <name evidence="1" type="ORF">BHS09_08785</name>
</gene>
<name>A0AAE6FXF5_MYXXA</name>
<evidence type="ECO:0000313" key="1">
    <source>
        <dbReference type="EMBL" id="QDE67091.1"/>
    </source>
</evidence>
<evidence type="ECO:0000313" key="2">
    <source>
        <dbReference type="Proteomes" id="UP000320179"/>
    </source>
</evidence>
<organism evidence="1 2">
    <name type="scientific">Myxococcus xanthus</name>
    <dbReference type="NCBI Taxonomy" id="34"/>
    <lineage>
        <taxon>Bacteria</taxon>
        <taxon>Pseudomonadati</taxon>
        <taxon>Myxococcota</taxon>
        <taxon>Myxococcia</taxon>
        <taxon>Myxococcales</taxon>
        <taxon>Cystobacterineae</taxon>
        <taxon>Myxococcaceae</taxon>
        <taxon>Myxococcus</taxon>
    </lineage>
</organism>
<reference evidence="1 2" key="1">
    <citation type="journal article" date="2019" name="Science">
        <title>Social genes are selection hotspots in kin groups of a soil microbe.</title>
        <authorList>
            <person name="Wielgoss S."/>
            <person name="Wolfensberger R."/>
            <person name="Sun L."/>
            <person name="Fiegna F."/>
            <person name="Velicer G.J."/>
        </authorList>
    </citation>
    <scope>NUCLEOTIDE SEQUENCE [LARGE SCALE GENOMIC DNA]</scope>
    <source>
        <strain evidence="1 2">MC3.5.9c15</strain>
    </source>
</reference>
<dbReference type="Proteomes" id="UP000320179">
    <property type="component" value="Chromosome"/>
</dbReference>
<proteinExistence type="predicted"/>
<accession>A0AAE6FXF5</accession>
<sequence>MATNLTGTWLNQGPDGGTYKILQVGTVIFWRGENKSAGWSNIGFGSFDEQHNMVSITWGDPDGGNTGNHGFLLFTVADNNLLKKVGGLGGGDFKRS</sequence>
<protein>
    <submittedName>
        <fullName evidence="1">Uncharacterized protein</fullName>
    </submittedName>
</protein>
<dbReference type="EMBL" id="CP017174">
    <property type="protein sequence ID" value="QDE67091.1"/>
    <property type="molecule type" value="Genomic_DNA"/>
</dbReference>
<dbReference type="AlphaFoldDB" id="A0AAE6FXF5"/>